<dbReference type="KEGG" id="cai:Caci_3743"/>
<dbReference type="Proteomes" id="UP000000851">
    <property type="component" value="Chromosome"/>
</dbReference>
<dbReference type="OrthoDB" id="5191791at2"/>
<gene>
    <name evidence="2" type="ordered locus">Caci_3743</name>
</gene>
<evidence type="ECO:0000313" key="3">
    <source>
        <dbReference type="Proteomes" id="UP000000851"/>
    </source>
</evidence>
<keyword evidence="1" id="KW-0732">Signal</keyword>
<name>C7QC26_CATAD</name>
<dbReference type="InterPro" id="IPR006311">
    <property type="entry name" value="TAT_signal"/>
</dbReference>
<feature type="signal peptide" evidence="1">
    <location>
        <begin position="1"/>
        <end position="33"/>
    </location>
</feature>
<dbReference type="PROSITE" id="PS51318">
    <property type="entry name" value="TAT"/>
    <property type="match status" value="1"/>
</dbReference>
<dbReference type="AlphaFoldDB" id="C7QC26"/>
<dbReference type="InParanoid" id="C7QC26"/>
<accession>C7QC26</accession>
<evidence type="ECO:0000256" key="1">
    <source>
        <dbReference type="SAM" id="SignalP"/>
    </source>
</evidence>
<dbReference type="eggNOG" id="ENOG50349V4">
    <property type="taxonomic scope" value="Bacteria"/>
</dbReference>
<sequence length="152" mass="16193" precursor="true">MIKRNLRRRIIALCSASAAILATTVAASPPASADSRTMVLSFSCATGLPYGLYINTGSGWYSPPGSSYADGTTKVFTISIPTNSMNFQYQPSYCDNQPTDGGYPMWEGYTYGIGAGTSTVNAVGGCADYTYSVGYGLNYLLYYCSISSLTYS</sequence>
<feature type="chain" id="PRO_5002980831" evidence="1">
    <location>
        <begin position="34"/>
        <end position="152"/>
    </location>
</feature>
<reference evidence="2 3" key="1">
    <citation type="journal article" date="2009" name="Stand. Genomic Sci.">
        <title>Complete genome sequence of Catenulispora acidiphila type strain (ID 139908).</title>
        <authorList>
            <person name="Copeland A."/>
            <person name="Lapidus A."/>
            <person name="Glavina Del Rio T."/>
            <person name="Nolan M."/>
            <person name="Lucas S."/>
            <person name="Chen F."/>
            <person name="Tice H."/>
            <person name="Cheng J.F."/>
            <person name="Bruce D."/>
            <person name="Goodwin L."/>
            <person name="Pitluck S."/>
            <person name="Mikhailova N."/>
            <person name="Pati A."/>
            <person name="Ivanova N."/>
            <person name="Mavromatis K."/>
            <person name="Chen A."/>
            <person name="Palaniappan K."/>
            <person name="Chain P."/>
            <person name="Land M."/>
            <person name="Hauser L."/>
            <person name="Chang Y.J."/>
            <person name="Jeffries C.D."/>
            <person name="Chertkov O."/>
            <person name="Brettin T."/>
            <person name="Detter J.C."/>
            <person name="Han C."/>
            <person name="Ali Z."/>
            <person name="Tindall B.J."/>
            <person name="Goker M."/>
            <person name="Bristow J."/>
            <person name="Eisen J.A."/>
            <person name="Markowitz V."/>
            <person name="Hugenholtz P."/>
            <person name="Kyrpides N.C."/>
            <person name="Klenk H.P."/>
        </authorList>
    </citation>
    <scope>NUCLEOTIDE SEQUENCE [LARGE SCALE GENOMIC DNA]</scope>
    <source>
        <strain evidence="3">DSM 44928 / JCM 14897 / NBRC 102108 / NRRL B-24433 / ID139908</strain>
    </source>
</reference>
<proteinExistence type="predicted"/>
<organism evidence="2 3">
    <name type="scientific">Catenulispora acidiphila (strain DSM 44928 / JCM 14897 / NBRC 102108 / NRRL B-24433 / ID139908)</name>
    <dbReference type="NCBI Taxonomy" id="479433"/>
    <lineage>
        <taxon>Bacteria</taxon>
        <taxon>Bacillati</taxon>
        <taxon>Actinomycetota</taxon>
        <taxon>Actinomycetes</taxon>
        <taxon>Catenulisporales</taxon>
        <taxon>Catenulisporaceae</taxon>
        <taxon>Catenulispora</taxon>
    </lineage>
</organism>
<dbReference type="EMBL" id="CP001700">
    <property type="protein sequence ID" value="ACU72645.1"/>
    <property type="molecule type" value="Genomic_DNA"/>
</dbReference>
<dbReference type="HOGENOM" id="CLU_1719046_0_0_11"/>
<protein>
    <submittedName>
        <fullName evidence="2">Uncharacterized protein</fullName>
    </submittedName>
</protein>
<evidence type="ECO:0000313" key="2">
    <source>
        <dbReference type="EMBL" id="ACU72645.1"/>
    </source>
</evidence>
<keyword evidence="3" id="KW-1185">Reference proteome</keyword>
<dbReference type="RefSeq" id="WP_015792374.1">
    <property type="nucleotide sequence ID" value="NC_013131.1"/>
</dbReference>